<dbReference type="EMBL" id="QXFY01000769">
    <property type="protein sequence ID" value="KAE9336040.1"/>
    <property type="molecule type" value="Genomic_DNA"/>
</dbReference>
<dbReference type="Gene3D" id="3.80.10.10">
    <property type="entry name" value="Ribonuclease Inhibitor"/>
    <property type="match status" value="1"/>
</dbReference>
<comment type="caution">
    <text evidence="2">The sequence shown here is derived from an EMBL/GenBank/DDBJ whole genome shotgun (WGS) entry which is preliminary data.</text>
</comment>
<dbReference type="InterPro" id="IPR032675">
    <property type="entry name" value="LRR_dom_sf"/>
</dbReference>
<evidence type="ECO:0000313" key="3">
    <source>
        <dbReference type="Proteomes" id="UP000486351"/>
    </source>
</evidence>
<reference evidence="2 3" key="1">
    <citation type="submission" date="2018-09" db="EMBL/GenBank/DDBJ databases">
        <title>Genomic investigation of the strawberry pathogen Phytophthora fragariae indicates pathogenicity is determined by transcriptional variation in three key races.</title>
        <authorList>
            <person name="Adams T.M."/>
            <person name="Armitage A.D."/>
            <person name="Sobczyk M.K."/>
            <person name="Bates H.J."/>
            <person name="Dunwell J.M."/>
            <person name="Nellist C.F."/>
            <person name="Harrison R.J."/>
        </authorList>
    </citation>
    <scope>NUCLEOTIDE SEQUENCE [LARGE SCALE GENOMIC DNA]</scope>
    <source>
        <strain evidence="2 3">NOV-77</strain>
    </source>
</reference>
<protein>
    <recommendedName>
        <fullName evidence="1">WLGC domain-containing protein</fullName>
    </recommendedName>
</protein>
<dbReference type="AlphaFoldDB" id="A0A6G0RL43"/>
<accession>A0A6G0RL43</accession>
<evidence type="ECO:0000259" key="1">
    <source>
        <dbReference type="Pfam" id="PF26605"/>
    </source>
</evidence>
<name>A0A6G0RL43_9STRA</name>
<dbReference type="Proteomes" id="UP000486351">
    <property type="component" value="Unassembled WGS sequence"/>
</dbReference>
<proteinExistence type="predicted"/>
<organism evidence="2 3">
    <name type="scientific">Phytophthora fragariae</name>
    <dbReference type="NCBI Taxonomy" id="53985"/>
    <lineage>
        <taxon>Eukaryota</taxon>
        <taxon>Sar</taxon>
        <taxon>Stramenopiles</taxon>
        <taxon>Oomycota</taxon>
        <taxon>Peronosporomycetes</taxon>
        <taxon>Peronosporales</taxon>
        <taxon>Peronosporaceae</taxon>
        <taxon>Phytophthora</taxon>
    </lineage>
</organism>
<dbReference type="InterPro" id="IPR058256">
    <property type="entry name" value="WLGC"/>
</dbReference>
<sequence>IEDIITAPRERVNRQLPVWPAELQRCSDLRSMTLLYTNINEIPEWAATFHNLEMLSIEGRSVDNNLVTLPETLFDGMYRLTYLHLAVHQNLVQLPRMDGLTNLKLLTLAIVMSLEQLPRLDKLTKLQLVQVVGATSTQRIPTLSPHVGSVNLIVVESQACCNGYIVCSPSSHLCSAHPSCLDKTLPENRPNEVTQRIFDLMTVKTCTTSGFKTADFFVSPTKEDVDNCDGVLYAQCRKFNGTANIPGMCYNERLQCTEFINAINAREIFNGSVAAAAISAADA</sequence>
<feature type="domain" description="WLGC" evidence="1">
    <location>
        <begin position="224"/>
        <end position="259"/>
    </location>
</feature>
<feature type="non-terminal residue" evidence="2">
    <location>
        <position position="1"/>
    </location>
</feature>
<gene>
    <name evidence="2" type="ORF">PF008_g13202</name>
</gene>
<evidence type="ECO:0000313" key="2">
    <source>
        <dbReference type="EMBL" id="KAE9336040.1"/>
    </source>
</evidence>
<dbReference type="Pfam" id="PF26605">
    <property type="entry name" value="WLGC"/>
    <property type="match status" value="1"/>
</dbReference>
<dbReference type="SUPFAM" id="SSF52058">
    <property type="entry name" value="L domain-like"/>
    <property type="match status" value="1"/>
</dbReference>